<dbReference type="Proteomes" id="UP000832034">
    <property type="component" value="Chromosome"/>
</dbReference>
<dbReference type="EMBL" id="CP091512">
    <property type="protein sequence ID" value="UOO92213.1"/>
    <property type="molecule type" value="Genomic_DNA"/>
</dbReference>
<proteinExistence type="predicted"/>
<evidence type="ECO:0000259" key="3">
    <source>
        <dbReference type="PROSITE" id="PS51186"/>
    </source>
</evidence>
<protein>
    <submittedName>
        <fullName evidence="4">GNAT family N-acetyltransferase</fullName>
    </submittedName>
</protein>
<evidence type="ECO:0000313" key="5">
    <source>
        <dbReference type="Proteomes" id="UP000832034"/>
    </source>
</evidence>
<evidence type="ECO:0000313" key="4">
    <source>
        <dbReference type="EMBL" id="UOO92213.1"/>
    </source>
</evidence>
<dbReference type="SUPFAM" id="SSF55729">
    <property type="entry name" value="Acyl-CoA N-acyltransferases (Nat)"/>
    <property type="match status" value="1"/>
</dbReference>
<dbReference type="PANTHER" id="PTHR10545">
    <property type="entry name" value="DIAMINE N-ACETYLTRANSFERASE"/>
    <property type="match status" value="1"/>
</dbReference>
<dbReference type="PANTHER" id="PTHR10545:SF29">
    <property type="entry name" value="GH14572P-RELATED"/>
    <property type="match status" value="1"/>
</dbReference>
<name>A0ABY4E8Y9_VITST</name>
<dbReference type="InterPro" id="IPR000182">
    <property type="entry name" value="GNAT_dom"/>
</dbReference>
<evidence type="ECO:0000256" key="1">
    <source>
        <dbReference type="ARBA" id="ARBA00022679"/>
    </source>
</evidence>
<keyword evidence="5" id="KW-1185">Reference proteome</keyword>
<gene>
    <name evidence="4" type="ORF">LVJ81_11440</name>
</gene>
<accession>A0ABY4E8Y9</accession>
<keyword evidence="1" id="KW-0808">Transferase</keyword>
<organism evidence="4 5">
    <name type="scientific">Vitreoscilla stercoraria</name>
    <dbReference type="NCBI Taxonomy" id="61"/>
    <lineage>
        <taxon>Bacteria</taxon>
        <taxon>Pseudomonadati</taxon>
        <taxon>Pseudomonadota</taxon>
        <taxon>Betaproteobacteria</taxon>
        <taxon>Neisseriales</taxon>
        <taxon>Neisseriaceae</taxon>
        <taxon>Vitreoscilla</taxon>
    </lineage>
</organism>
<sequence>MSDLHYTHIQNPQQLPSHQQKIQDAWHLHNQLRPQFLTDAEKYVDYIALLLSERQQFLIVQNESGQIIGLALFNMHHNTYQGKILFLEDLVIDENLRGTGVGEQVLKQCEHIAKENGCSHLSLDSGVFRSRAHKFYFTHDYIADCFHFSKALA</sequence>
<reference evidence="4" key="2">
    <citation type="journal article" date="2022" name="Res Sq">
        <title>Evolution of multicellular longitudinally dividing oral cavity symbionts (Neisseriaceae).</title>
        <authorList>
            <person name="Nyongesa S."/>
            <person name="Weber P."/>
            <person name="Bernet E."/>
            <person name="Pullido F."/>
            <person name="Nieckarz M."/>
            <person name="Delaby M."/>
            <person name="Nieves C."/>
            <person name="Viehboeck T."/>
            <person name="Krause N."/>
            <person name="Rivera-Millot A."/>
            <person name="Nakamura A."/>
            <person name="Vischer N."/>
            <person name="VanNieuwenhze M."/>
            <person name="Brun Y."/>
            <person name="Cava F."/>
            <person name="Bulgheresi S."/>
            <person name="Veyrier F."/>
        </authorList>
    </citation>
    <scope>NUCLEOTIDE SEQUENCE</scope>
    <source>
        <strain evidence="4">SAG 1488-6</strain>
    </source>
</reference>
<dbReference type="CDD" id="cd04301">
    <property type="entry name" value="NAT_SF"/>
    <property type="match status" value="1"/>
</dbReference>
<dbReference type="Pfam" id="PF00583">
    <property type="entry name" value="Acetyltransf_1"/>
    <property type="match status" value="1"/>
</dbReference>
<feature type="domain" description="N-acetyltransferase" evidence="3">
    <location>
        <begin position="7"/>
        <end position="153"/>
    </location>
</feature>
<dbReference type="InterPro" id="IPR016181">
    <property type="entry name" value="Acyl_CoA_acyltransferase"/>
</dbReference>
<keyword evidence="2" id="KW-0012">Acyltransferase</keyword>
<dbReference type="InterPro" id="IPR051016">
    <property type="entry name" value="Diverse_Substrate_AcTransf"/>
</dbReference>
<dbReference type="PROSITE" id="PS51186">
    <property type="entry name" value="GNAT"/>
    <property type="match status" value="1"/>
</dbReference>
<dbReference type="RefSeq" id="WP_019959405.1">
    <property type="nucleotide sequence ID" value="NZ_CP091512.1"/>
</dbReference>
<evidence type="ECO:0000256" key="2">
    <source>
        <dbReference type="ARBA" id="ARBA00023315"/>
    </source>
</evidence>
<dbReference type="Gene3D" id="3.40.630.30">
    <property type="match status" value="1"/>
</dbReference>
<reference evidence="4" key="1">
    <citation type="submission" date="2021-12" db="EMBL/GenBank/DDBJ databases">
        <authorList>
            <person name="Veyrier F.J."/>
        </authorList>
    </citation>
    <scope>NUCLEOTIDE SEQUENCE</scope>
    <source>
        <strain evidence="4">SAG 1488-6</strain>
    </source>
</reference>